<sequence length="1099" mass="125951">MMVTFVSQCQKKALNRTRRVLDAFANRIGDNTWQTVITEEGLIAVKTLLRKTATKNTAVSCHWIRSRSRSELVWIVGNRRRFNSEGVVPVNITRKNMLNSQWENDWLYLPLIKSLTALAALFHDWGKASEYFQAKLIENKKTGDPLRHEWISVLFFNAYINRETDEQWLSRLIKAEFDVTNLKQKVLKNTKSPLYELPNAASVLAWLIVSHHRLPAIEKTAGKPAEDFNSVFKRIRQDWGYENNYDDDTFKKNFPRCFDFPKGLPSDSASWLKECKKQATRLQQHLPLLEQAINDGSWRLILLQSRLTLMLGDHYYSSLKIDDANRLKNRELALYANTDRDGNNKSVFKQTLDEHLLGVAKQAQHAAHFLPMLEGINEELERVYDVKPLKQSSKQGFEWQDKAVKEISQWRQQNTLLDKNQYGFFAVNMASTGKGKTFANAKIMRALSPDRDSLRYVLALGLRTLTLQTGNEYRERIGLKSNELAVLIGSRAVLELHAQKQQDKQDAEREATGSESEETLLDNELYFECDFPDDWLKTALKTTKDRQFLYAPVLSCTIDHLMAATETQRGGRYILPTLRLMSSDLVIDEIDDFDGKDLVAIGRLIHLTGMLGRKVMISSATIPPDLAEGYYYAYQSGWSIFATMRQQSKRVGCAWIDEFSTQVTTLESQKEIQAMAVYRTAHQQFVNKRNQNLQKQAAKRKAAIVDCSPEQAAEQNLTVEEYFAQVIQAEIIEKHQQHHLIDKATGKQVSFGVVRVANIKPCIAMARNLLNASWPDDIEIRAMAYHSQQVLIMRNEQEKHLDSVLKRTASNPKHALNNPQIQAHLKTIDAPNVIFILVATPVEEVGRDHDFDWAVVEPSSYRSFIQLAGRIMRHRELTSELAASNMALLQFNLKGLNGKDVVFNRPGYESKEHHLVTHDLKKLLDIEAIATRLDATARITKPETLQPKQSLVDLEHYSIQQLLTNYGQQGPESLSGWITSCWWLTGEPQQYIKFRESTPELTLFLIPEDGSFKFKEKDNWGEWIGKESVYGIVHDEDLTALEKQRLWLWRDYPVLLENSPKSDLQAAAQAYGEANFPTYGKNPNDLKFSYSSQFGLQET</sequence>
<gene>
    <name evidence="10" type="ORF">A1359_20890</name>
</gene>
<dbReference type="Proteomes" id="UP000078476">
    <property type="component" value="Unassembled WGS sequence"/>
</dbReference>
<dbReference type="NCBIfam" id="TIGR02562">
    <property type="entry name" value="cas3_yersinia"/>
    <property type="match status" value="1"/>
</dbReference>
<comment type="similarity">
    <text evidence="2">In the central section; belongs to the CRISPR-associated helicase Cas3 family.</text>
</comment>
<dbReference type="SUPFAM" id="SSF52540">
    <property type="entry name" value="P-loop containing nucleoside triphosphate hydrolases"/>
    <property type="match status" value="1"/>
</dbReference>
<dbReference type="InterPro" id="IPR038257">
    <property type="entry name" value="CRISPR-assoc_Cas3_HD_sf"/>
</dbReference>
<dbReference type="InterPro" id="IPR013395">
    <property type="entry name" value="CRISPR-assoc_Cas3_yers"/>
</dbReference>
<dbReference type="GO" id="GO:0005524">
    <property type="term" value="F:ATP binding"/>
    <property type="evidence" value="ECO:0007669"/>
    <property type="project" value="UniProtKB-KW"/>
</dbReference>
<dbReference type="GO" id="GO:0051607">
    <property type="term" value="P:defense response to virus"/>
    <property type="evidence" value="ECO:0007669"/>
    <property type="project" value="UniProtKB-KW"/>
</dbReference>
<dbReference type="Pfam" id="PF22590">
    <property type="entry name" value="Cas3-like_C_2"/>
    <property type="match status" value="1"/>
</dbReference>
<dbReference type="Pfam" id="PF21384">
    <property type="entry name" value="Cas3_I-F_Cas2"/>
    <property type="match status" value="1"/>
</dbReference>
<proteinExistence type="inferred from homology"/>
<reference evidence="10 11" key="1">
    <citation type="submission" date="2016-03" db="EMBL/GenBank/DDBJ databases">
        <authorList>
            <person name="Ploux O."/>
        </authorList>
    </citation>
    <scope>NUCLEOTIDE SEQUENCE [LARGE SCALE GENOMIC DNA]</scope>
    <source>
        <strain evidence="10 11">R-45370</strain>
    </source>
</reference>
<dbReference type="GO" id="GO:0004386">
    <property type="term" value="F:helicase activity"/>
    <property type="evidence" value="ECO:0007669"/>
    <property type="project" value="UniProtKB-KW"/>
</dbReference>
<dbReference type="AlphaFoldDB" id="A0A177NTD3"/>
<evidence type="ECO:0000256" key="1">
    <source>
        <dbReference type="ARBA" id="ARBA00006847"/>
    </source>
</evidence>
<keyword evidence="5" id="KW-0378">Hydrolase</keyword>
<dbReference type="OrthoDB" id="220028at2"/>
<comment type="similarity">
    <text evidence="1">In the N-terminal section; belongs to the CRISPR-associated nuclease Cas3-HD family.</text>
</comment>
<dbReference type="GO" id="GO:0046872">
    <property type="term" value="F:metal ion binding"/>
    <property type="evidence" value="ECO:0007669"/>
    <property type="project" value="UniProtKB-KW"/>
</dbReference>
<dbReference type="STRING" id="980561.A1359_20890"/>
<dbReference type="InterPro" id="IPR054712">
    <property type="entry name" value="Cas3-like_dom"/>
</dbReference>
<evidence type="ECO:0000256" key="6">
    <source>
        <dbReference type="ARBA" id="ARBA00022806"/>
    </source>
</evidence>
<feature type="domain" description="HD Cas3-type" evidence="9">
    <location>
        <begin position="102"/>
        <end position="315"/>
    </location>
</feature>
<dbReference type="RefSeq" id="WP_066977660.1">
    <property type="nucleotide sequence ID" value="NZ_LUUI01000043.1"/>
</dbReference>
<dbReference type="EMBL" id="LUUI01000043">
    <property type="protein sequence ID" value="OAI20543.1"/>
    <property type="molecule type" value="Genomic_DNA"/>
</dbReference>
<keyword evidence="4" id="KW-0547">Nucleotide-binding</keyword>
<keyword evidence="8" id="KW-0051">Antiviral defense</keyword>
<keyword evidence="3" id="KW-0479">Metal-binding</keyword>
<evidence type="ECO:0000256" key="2">
    <source>
        <dbReference type="ARBA" id="ARBA00009046"/>
    </source>
</evidence>
<dbReference type="InterPro" id="IPR027417">
    <property type="entry name" value="P-loop_NTPase"/>
</dbReference>
<protein>
    <recommendedName>
        <fullName evidence="9">HD Cas3-type domain-containing protein</fullName>
    </recommendedName>
</protein>
<comment type="caution">
    <text evidence="10">The sequence shown here is derived from an EMBL/GenBank/DDBJ whole genome shotgun (WGS) entry which is preliminary data.</text>
</comment>
<dbReference type="PROSITE" id="PS51643">
    <property type="entry name" value="HD_CAS3"/>
    <property type="match status" value="1"/>
</dbReference>
<name>A0A177NTD3_9GAMM</name>
<dbReference type="Gene3D" id="1.10.3210.30">
    <property type="match status" value="1"/>
</dbReference>
<keyword evidence="7" id="KW-0067">ATP-binding</keyword>
<evidence type="ECO:0000256" key="8">
    <source>
        <dbReference type="ARBA" id="ARBA00023118"/>
    </source>
</evidence>
<dbReference type="GO" id="GO:0016787">
    <property type="term" value="F:hydrolase activity"/>
    <property type="evidence" value="ECO:0007669"/>
    <property type="project" value="UniProtKB-KW"/>
</dbReference>
<evidence type="ECO:0000313" key="11">
    <source>
        <dbReference type="Proteomes" id="UP000078476"/>
    </source>
</evidence>
<evidence type="ECO:0000256" key="3">
    <source>
        <dbReference type="ARBA" id="ARBA00022723"/>
    </source>
</evidence>
<evidence type="ECO:0000313" key="10">
    <source>
        <dbReference type="EMBL" id="OAI20543.1"/>
    </source>
</evidence>
<dbReference type="InterPro" id="IPR048823">
    <property type="entry name" value="Cas3_I-F_Cas2"/>
</dbReference>
<dbReference type="InterPro" id="IPR006483">
    <property type="entry name" value="CRISPR-assoc_Cas3_HD"/>
</dbReference>
<evidence type="ECO:0000256" key="7">
    <source>
        <dbReference type="ARBA" id="ARBA00022840"/>
    </source>
</evidence>
<evidence type="ECO:0000256" key="4">
    <source>
        <dbReference type="ARBA" id="ARBA00022741"/>
    </source>
</evidence>
<evidence type="ECO:0000256" key="5">
    <source>
        <dbReference type="ARBA" id="ARBA00022801"/>
    </source>
</evidence>
<evidence type="ECO:0000259" key="9">
    <source>
        <dbReference type="PROSITE" id="PS51643"/>
    </source>
</evidence>
<keyword evidence="11" id="KW-1185">Reference proteome</keyword>
<keyword evidence="6" id="KW-0347">Helicase</keyword>
<organism evidence="10 11">
    <name type="scientific">Methylomonas lenta</name>
    <dbReference type="NCBI Taxonomy" id="980561"/>
    <lineage>
        <taxon>Bacteria</taxon>
        <taxon>Pseudomonadati</taxon>
        <taxon>Pseudomonadota</taxon>
        <taxon>Gammaproteobacteria</taxon>
        <taxon>Methylococcales</taxon>
        <taxon>Methylococcaceae</taxon>
        <taxon>Methylomonas</taxon>
    </lineage>
</organism>
<accession>A0A177NTD3</accession>